<evidence type="ECO:0000256" key="2">
    <source>
        <dbReference type="SAM" id="MobiDB-lite"/>
    </source>
</evidence>
<feature type="transmembrane region" description="Helical" evidence="3">
    <location>
        <begin position="170"/>
        <end position="190"/>
    </location>
</feature>
<feature type="transmembrane region" description="Helical" evidence="3">
    <location>
        <begin position="321"/>
        <end position="340"/>
    </location>
</feature>
<keyword evidence="3" id="KW-0472">Membrane</keyword>
<dbReference type="PANTHER" id="PTHR11360">
    <property type="entry name" value="MONOCARBOXYLATE TRANSPORTER"/>
    <property type="match status" value="1"/>
</dbReference>
<evidence type="ECO:0000256" key="1">
    <source>
        <dbReference type="ARBA" id="ARBA00004141"/>
    </source>
</evidence>
<keyword evidence="5" id="KW-1185">Reference proteome</keyword>
<dbReference type="InterPro" id="IPR020846">
    <property type="entry name" value="MFS_dom"/>
</dbReference>
<feature type="transmembrane region" description="Helical" evidence="3">
    <location>
        <begin position="14"/>
        <end position="41"/>
    </location>
</feature>
<dbReference type="RefSeq" id="XP_005108406.2">
    <property type="nucleotide sequence ID" value="XM_005108349.3"/>
</dbReference>
<feature type="transmembrane region" description="Helical" evidence="3">
    <location>
        <begin position="384"/>
        <end position="404"/>
    </location>
</feature>
<feature type="transmembrane region" description="Helical" evidence="3">
    <location>
        <begin position="442"/>
        <end position="465"/>
    </location>
</feature>
<dbReference type="SUPFAM" id="SSF103473">
    <property type="entry name" value="MFS general substrate transporter"/>
    <property type="match status" value="1"/>
</dbReference>
<dbReference type="CDD" id="cd17352">
    <property type="entry name" value="MFS_MCT_SLC16"/>
    <property type="match status" value="1"/>
</dbReference>
<feature type="region of interest" description="Disordered" evidence="2">
    <location>
        <begin position="236"/>
        <end position="263"/>
    </location>
</feature>
<gene>
    <name evidence="6" type="primary">LOC101856215</name>
</gene>
<evidence type="ECO:0000259" key="4">
    <source>
        <dbReference type="PROSITE" id="PS50850"/>
    </source>
</evidence>
<dbReference type="Proteomes" id="UP000694888">
    <property type="component" value="Unplaced"/>
</dbReference>
<protein>
    <submittedName>
        <fullName evidence="6">Monocarboxylate transporter 14</fullName>
    </submittedName>
</protein>
<keyword evidence="3" id="KW-1133">Transmembrane helix</keyword>
<comment type="subcellular location">
    <subcellularLocation>
        <location evidence="1">Membrane</location>
        <topology evidence="1">Multi-pass membrane protein</topology>
    </subcellularLocation>
</comment>
<keyword evidence="3" id="KW-0812">Transmembrane</keyword>
<dbReference type="Gene3D" id="1.20.1250.20">
    <property type="entry name" value="MFS general substrate transporter like domains"/>
    <property type="match status" value="2"/>
</dbReference>
<evidence type="ECO:0000256" key="3">
    <source>
        <dbReference type="SAM" id="Phobius"/>
    </source>
</evidence>
<feature type="compositionally biased region" description="Polar residues" evidence="2">
    <location>
        <begin position="252"/>
        <end position="263"/>
    </location>
</feature>
<evidence type="ECO:0000313" key="6">
    <source>
        <dbReference type="RefSeq" id="XP_005108406.2"/>
    </source>
</evidence>
<dbReference type="InterPro" id="IPR011701">
    <property type="entry name" value="MFS"/>
</dbReference>
<dbReference type="InterPro" id="IPR036259">
    <property type="entry name" value="MFS_trans_sf"/>
</dbReference>
<feature type="compositionally biased region" description="Basic and acidic residues" evidence="2">
    <location>
        <begin position="236"/>
        <end position="251"/>
    </location>
</feature>
<name>A0ABM0K4A7_APLCA</name>
<evidence type="ECO:0000313" key="5">
    <source>
        <dbReference type="Proteomes" id="UP000694888"/>
    </source>
</evidence>
<feature type="transmembrane region" description="Helical" evidence="3">
    <location>
        <begin position="352"/>
        <end position="378"/>
    </location>
</feature>
<feature type="transmembrane region" description="Helical" evidence="3">
    <location>
        <begin position="416"/>
        <end position="436"/>
    </location>
</feature>
<dbReference type="PANTHER" id="PTHR11360:SF284">
    <property type="entry name" value="EG:103B4.3 PROTEIN-RELATED"/>
    <property type="match status" value="1"/>
</dbReference>
<proteinExistence type="predicted"/>
<dbReference type="Pfam" id="PF07690">
    <property type="entry name" value="MFS_1"/>
    <property type="match status" value="1"/>
</dbReference>
<dbReference type="PROSITE" id="PS50850">
    <property type="entry name" value="MFS"/>
    <property type="match status" value="1"/>
</dbReference>
<feature type="transmembrane region" description="Helical" evidence="3">
    <location>
        <begin position="53"/>
        <end position="71"/>
    </location>
</feature>
<feature type="transmembrane region" description="Helical" evidence="3">
    <location>
        <begin position="108"/>
        <end position="131"/>
    </location>
</feature>
<feature type="transmembrane region" description="Helical" evidence="3">
    <location>
        <begin position="83"/>
        <end position="102"/>
    </location>
</feature>
<dbReference type="InterPro" id="IPR050327">
    <property type="entry name" value="Proton-linked_MCT"/>
</dbReference>
<feature type="transmembrane region" description="Helical" evidence="3">
    <location>
        <begin position="143"/>
        <end position="164"/>
    </location>
</feature>
<reference evidence="6" key="1">
    <citation type="submission" date="2025-08" db="UniProtKB">
        <authorList>
            <consortium name="RefSeq"/>
        </authorList>
    </citation>
    <scope>IDENTIFICATION</scope>
</reference>
<dbReference type="GeneID" id="101856215"/>
<feature type="domain" description="Major facilitator superfamily (MFS) profile" evidence="4">
    <location>
        <begin position="1"/>
        <end position="474"/>
    </location>
</feature>
<accession>A0ABM0K4A7</accession>
<feature type="transmembrane region" description="Helical" evidence="3">
    <location>
        <begin position="286"/>
        <end position="309"/>
    </location>
</feature>
<organism evidence="5 6">
    <name type="scientific">Aplysia californica</name>
    <name type="common">California sea hare</name>
    <dbReference type="NCBI Taxonomy" id="6500"/>
    <lineage>
        <taxon>Eukaryota</taxon>
        <taxon>Metazoa</taxon>
        <taxon>Spiralia</taxon>
        <taxon>Lophotrochozoa</taxon>
        <taxon>Mollusca</taxon>
        <taxon>Gastropoda</taxon>
        <taxon>Heterobranchia</taxon>
        <taxon>Euthyneura</taxon>
        <taxon>Tectipleura</taxon>
        <taxon>Aplysiida</taxon>
        <taxon>Aplysioidea</taxon>
        <taxon>Aplysiidae</taxon>
        <taxon>Aplysia</taxon>
    </lineage>
</organism>
<sequence length="475" mass="50671">MTGYAGGMTSVSNYCWVMVACSFAVHMITSGTMFSLGVLYVSWLQDFGQSKGLTSWVVSIGVAFLFGIGPLPSALIAKFGNRVVQMTGSLMASLGFALGYFVTSVPQLILTVGVVVGIGLGFNYLPAVTMIAEYFNKRRSMAYGIATAGVGIGSFLQAPLINWLEEQYGWRGAMLILSGFPLHLSILALLMKPRADFAQYELDVGEKVEKDGESTDVKDSSVLVERVTVGEVDRGSKDAPLMKDVGGEVKTDSASSQSPDNQPQGNVLVRGLHHLLDHFSLLKDKIFFSLALSNIFTNLSFLMPVFYMVDRAVEAGIDKSSAALLVSVNGIGNVVGRILFGLLGDLPCVDSVVLYVLTLTVCGAGTCVSPVCGGSLVLQGVYSAFFGIFMGGYVTLGPVVTAELMGVARLTQAFSLLLFFMGVAGALGPPLAGWVYEWTGGFTAAFILHGAWIILSAAVLLPAVVSRHWRKRREL</sequence>